<reference evidence="3" key="1">
    <citation type="submission" date="2024-02" db="EMBL/GenBank/DDBJ databases">
        <title>Genome sequences of strain Gemmobacter sp. JM10B15.</title>
        <authorList>
            <person name="Zhang M."/>
        </authorList>
    </citation>
    <scope>NUCLEOTIDE SEQUENCE</scope>
    <source>
        <strain evidence="3">JM10B15</strain>
    </source>
</reference>
<dbReference type="SUPFAM" id="SSF56219">
    <property type="entry name" value="DNase I-like"/>
    <property type="match status" value="1"/>
</dbReference>
<dbReference type="InterPro" id="IPR005135">
    <property type="entry name" value="Endo/exonuclease/phosphatase"/>
</dbReference>
<dbReference type="Proteomes" id="UP001431963">
    <property type="component" value="Unassembled WGS sequence"/>
</dbReference>
<dbReference type="RefSeq" id="WP_335421721.1">
    <property type="nucleotide sequence ID" value="NZ_JBALHR010000003.1"/>
</dbReference>
<gene>
    <name evidence="3" type="ORF">V6590_07105</name>
</gene>
<dbReference type="Gene3D" id="3.60.10.10">
    <property type="entry name" value="Endonuclease/exonuclease/phosphatase"/>
    <property type="match status" value="1"/>
</dbReference>
<accession>A0ABU8BT79</accession>
<comment type="caution">
    <text evidence="3">The sequence shown here is derived from an EMBL/GenBank/DDBJ whole genome shotgun (WGS) entry which is preliminary data.</text>
</comment>
<feature type="domain" description="Endonuclease/exonuclease/phosphatase" evidence="2">
    <location>
        <begin position="6"/>
        <end position="291"/>
    </location>
</feature>
<keyword evidence="3" id="KW-0540">Nuclease</keyword>
<feature type="compositionally biased region" description="Basic and acidic residues" evidence="1">
    <location>
        <begin position="237"/>
        <end position="252"/>
    </location>
</feature>
<dbReference type="GO" id="GO:0004519">
    <property type="term" value="F:endonuclease activity"/>
    <property type="evidence" value="ECO:0007669"/>
    <property type="project" value="UniProtKB-KW"/>
</dbReference>
<keyword evidence="4" id="KW-1185">Reference proteome</keyword>
<proteinExistence type="predicted"/>
<organism evidence="3 4">
    <name type="scientific">Gemmobacter denitrificans</name>
    <dbReference type="NCBI Taxonomy" id="3123040"/>
    <lineage>
        <taxon>Bacteria</taxon>
        <taxon>Pseudomonadati</taxon>
        <taxon>Pseudomonadota</taxon>
        <taxon>Alphaproteobacteria</taxon>
        <taxon>Rhodobacterales</taxon>
        <taxon>Paracoccaceae</taxon>
        <taxon>Gemmobacter</taxon>
    </lineage>
</organism>
<dbReference type="InterPro" id="IPR036691">
    <property type="entry name" value="Endo/exonu/phosph_ase_sf"/>
</dbReference>
<name>A0ABU8BT79_9RHOB</name>
<evidence type="ECO:0000313" key="3">
    <source>
        <dbReference type="EMBL" id="MEH7827910.1"/>
    </source>
</evidence>
<protein>
    <submittedName>
        <fullName evidence="3">Endonuclease/exonuclease/phosphatase family protein</fullName>
    </submittedName>
</protein>
<dbReference type="EMBL" id="JBALHR010000003">
    <property type="protein sequence ID" value="MEH7827910.1"/>
    <property type="molecule type" value="Genomic_DNA"/>
</dbReference>
<evidence type="ECO:0000313" key="4">
    <source>
        <dbReference type="Proteomes" id="UP001431963"/>
    </source>
</evidence>
<sequence length="315" mass="33231">MLEDILQGDAQVDAAVQVIVALDADVLLLTGVDFDMAAAALMALADRLAANGAGYPYRLAAPPNAGMPTGFDLDRNGKLGEARDAMGYGRFHGQGGMALLSRLPLGDLVDHSGFPWADLPAADLPPDMTGLERLGLRLSSTGHWQVPVLMPEGGAITVLAWSATPPVFDGPEDRNGRRNHDETAFWLRLLDGALPAPAPEPPFILMGEAGLDPQDGEGRPGALRALLGDPRLQDPAPRGEHGRVEPTHKGDPALDTAFYPKGPGGLRVDYVLPSADLRVTEAGVLWPAATDPLIAALQSASRHYPVWVDIALPAP</sequence>
<keyword evidence="3" id="KW-0255">Endonuclease</keyword>
<keyword evidence="3" id="KW-0378">Hydrolase</keyword>
<evidence type="ECO:0000256" key="1">
    <source>
        <dbReference type="SAM" id="MobiDB-lite"/>
    </source>
</evidence>
<feature type="region of interest" description="Disordered" evidence="1">
    <location>
        <begin position="228"/>
        <end position="254"/>
    </location>
</feature>
<evidence type="ECO:0000259" key="2">
    <source>
        <dbReference type="Pfam" id="PF03372"/>
    </source>
</evidence>
<dbReference type="Pfam" id="PF03372">
    <property type="entry name" value="Exo_endo_phos"/>
    <property type="match status" value="1"/>
</dbReference>